<organism evidence="2 3">
    <name type="scientific">Antricoccus suffuscus</name>
    <dbReference type="NCBI Taxonomy" id="1629062"/>
    <lineage>
        <taxon>Bacteria</taxon>
        <taxon>Bacillati</taxon>
        <taxon>Actinomycetota</taxon>
        <taxon>Actinomycetes</taxon>
        <taxon>Geodermatophilales</taxon>
        <taxon>Antricoccaceae</taxon>
        <taxon>Antricoccus</taxon>
    </lineage>
</organism>
<protein>
    <submittedName>
        <fullName evidence="2">Uncharacterized protein</fullName>
    </submittedName>
</protein>
<dbReference type="AlphaFoldDB" id="A0A2T1A5X3"/>
<name>A0A2T1A5X3_9ACTN</name>
<keyword evidence="3" id="KW-1185">Reference proteome</keyword>
<accession>A0A2T1A5X3</accession>
<feature type="compositionally biased region" description="Polar residues" evidence="1">
    <location>
        <begin position="168"/>
        <end position="179"/>
    </location>
</feature>
<gene>
    <name evidence="2" type="ORF">CLV47_101136</name>
</gene>
<dbReference type="Proteomes" id="UP000237752">
    <property type="component" value="Unassembled WGS sequence"/>
</dbReference>
<dbReference type="EMBL" id="PVUE01000001">
    <property type="protein sequence ID" value="PRZ44012.1"/>
    <property type="molecule type" value="Genomic_DNA"/>
</dbReference>
<sequence length="218" mass="22961">MSLSSGSTYLKKMAPIDSSCSLADTAAFISRTASGVMVSSLSTTTHISVLASLNTRFNEAHFPIVDLFANSRIGKVAVLERCWINNLVRSALPSSTTYQVKSVSDCTRRLSYSSSSRSARFRVVVTTARLGESLMISPREGLVTMCPRRLDDAGGHHDLAPKTRAGTPATTISGGTSRVTTAPAATTDPCPTLTPARILAPAPIQTSLLITTGTNSIG</sequence>
<evidence type="ECO:0000256" key="1">
    <source>
        <dbReference type="SAM" id="MobiDB-lite"/>
    </source>
</evidence>
<comment type="caution">
    <text evidence="2">The sequence shown here is derived from an EMBL/GenBank/DDBJ whole genome shotgun (WGS) entry which is preliminary data.</text>
</comment>
<feature type="compositionally biased region" description="Low complexity" evidence="1">
    <location>
        <begin position="180"/>
        <end position="194"/>
    </location>
</feature>
<reference evidence="2 3" key="1">
    <citation type="submission" date="2018-03" db="EMBL/GenBank/DDBJ databases">
        <title>Genomic Encyclopedia of Archaeal and Bacterial Type Strains, Phase II (KMG-II): from individual species to whole genera.</title>
        <authorList>
            <person name="Goeker M."/>
        </authorList>
    </citation>
    <scope>NUCLEOTIDE SEQUENCE [LARGE SCALE GENOMIC DNA]</scope>
    <source>
        <strain evidence="2 3">DSM 100065</strain>
    </source>
</reference>
<evidence type="ECO:0000313" key="3">
    <source>
        <dbReference type="Proteomes" id="UP000237752"/>
    </source>
</evidence>
<feature type="region of interest" description="Disordered" evidence="1">
    <location>
        <begin position="153"/>
        <end position="194"/>
    </location>
</feature>
<evidence type="ECO:0000313" key="2">
    <source>
        <dbReference type="EMBL" id="PRZ44012.1"/>
    </source>
</evidence>
<proteinExistence type="predicted"/>